<dbReference type="AlphaFoldDB" id="A0A1V6Q353"/>
<reference evidence="3" key="1">
    <citation type="journal article" date="2017" name="Nat. Microbiol.">
        <title>Global analysis of biosynthetic gene clusters reveals vast potential of secondary metabolite production in Penicillium species.</title>
        <authorList>
            <person name="Nielsen J.C."/>
            <person name="Grijseels S."/>
            <person name="Prigent S."/>
            <person name="Ji B."/>
            <person name="Dainat J."/>
            <person name="Nielsen K.F."/>
            <person name="Frisvad J.C."/>
            <person name="Workman M."/>
            <person name="Nielsen J."/>
        </authorList>
    </citation>
    <scope>NUCLEOTIDE SEQUENCE [LARGE SCALE GENOMIC DNA]</scope>
    <source>
        <strain evidence="3">IBT 29525</strain>
    </source>
</reference>
<sequence length="127" mass="14164">MAAINFTRSKEVTSKRILMRQKRCRRKSSLFGTCGPTPALVLSLYILTTSPHSATDDTSQGEHFDLSEADFDWKIVGDGDISDLDNASMALSDSSNWEQPAVKFIRFGARYAQRKILEFASLLDEVA</sequence>
<evidence type="ECO:0000256" key="1">
    <source>
        <dbReference type="SAM" id="Phobius"/>
    </source>
</evidence>
<comment type="caution">
    <text evidence="2">The sequence shown here is derived from an EMBL/GenBank/DDBJ whole genome shotgun (WGS) entry which is preliminary data.</text>
</comment>
<evidence type="ECO:0000313" key="2">
    <source>
        <dbReference type="EMBL" id="OQD83661.1"/>
    </source>
</evidence>
<keyword evidence="1" id="KW-0812">Transmembrane</keyword>
<protein>
    <submittedName>
        <fullName evidence="2">Uncharacterized protein</fullName>
    </submittedName>
</protein>
<organism evidence="2 3">
    <name type="scientific">Penicillium solitum</name>
    <dbReference type="NCBI Taxonomy" id="60172"/>
    <lineage>
        <taxon>Eukaryota</taxon>
        <taxon>Fungi</taxon>
        <taxon>Dikarya</taxon>
        <taxon>Ascomycota</taxon>
        <taxon>Pezizomycotina</taxon>
        <taxon>Eurotiomycetes</taxon>
        <taxon>Eurotiomycetidae</taxon>
        <taxon>Eurotiales</taxon>
        <taxon>Aspergillaceae</taxon>
        <taxon>Penicillium</taxon>
    </lineage>
</organism>
<accession>A0A1V6Q353</accession>
<gene>
    <name evidence="2" type="ORF">PENSOL_c142G05925</name>
</gene>
<feature type="transmembrane region" description="Helical" evidence="1">
    <location>
        <begin position="29"/>
        <end position="47"/>
    </location>
</feature>
<keyword evidence="1" id="KW-1133">Transmembrane helix</keyword>
<dbReference type="STRING" id="60172.A0A1V6Q353"/>
<proteinExistence type="predicted"/>
<dbReference type="Proteomes" id="UP000191612">
    <property type="component" value="Unassembled WGS sequence"/>
</dbReference>
<keyword evidence="3" id="KW-1185">Reference proteome</keyword>
<dbReference type="EMBL" id="MDYO01000141">
    <property type="protein sequence ID" value="OQD83661.1"/>
    <property type="molecule type" value="Genomic_DNA"/>
</dbReference>
<name>A0A1V6Q353_9EURO</name>
<evidence type="ECO:0000313" key="3">
    <source>
        <dbReference type="Proteomes" id="UP000191612"/>
    </source>
</evidence>
<keyword evidence="1" id="KW-0472">Membrane</keyword>